<dbReference type="Proteomes" id="UP000800092">
    <property type="component" value="Unassembled WGS sequence"/>
</dbReference>
<name>A0A6A6H2P5_VIRVR</name>
<dbReference type="PANTHER" id="PTHR34618">
    <property type="entry name" value="SURFACE PROTEIN MAS1, PUTATIVE-RELATED"/>
    <property type="match status" value="1"/>
</dbReference>
<feature type="chain" id="PRO_5025490183" description="Cell surface protein" evidence="2">
    <location>
        <begin position="19"/>
        <end position="317"/>
    </location>
</feature>
<evidence type="ECO:0000313" key="3">
    <source>
        <dbReference type="EMBL" id="KAF2232305.1"/>
    </source>
</evidence>
<evidence type="ECO:0008006" key="5">
    <source>
        <dbReference type="Google" id="ProtNLM"/>
    </source>
</evidence>
<dbReference type="AlphaFoldDB" id="A0A6A6H2P5"/>
<dbReference type="InterPro" id="IPR021476">
    <property type="entry name" value="Egh16-like"/>
</dbReference>
<evidence type="ECO:0000256" key="1">
    <source>
        <dbReference type="SAM" id="MobiDB-lite"/>
    </source>
</evidence>
<feature type="compositionally biased region" description="Polar residues" evidence="1">
    <location>
        <begin position="151"/>
        <end position="164"/>
    </location>
</feature>
<feature type="region of interest" description="Disordered" evidence="1">
    <location>
        <begin position="144"/>
        <end position="185"/>
    </location>
</feature>
<keyword evidence="4" id="KW-1185">Reference proteome</keyword>
<protein>
    <recommendedName>
        <fullName evidence="5">Cell surface protein</fullName>
    </recommendedName>
</protein>
<gene>
    <name evidence="3" type="ORF">EV356DRAFT_505497</name>
</gene>
<sequence>MRYSSAVVVAALASSVSAHGVINMVMGANGVNMPGLSVADGTPRDCASPGCGSEMDTSIIRTNEMGTSKASALGRTKAGGPVDAAKVVSVFMGTAPASAAPQAQTNKRGLLSGLLGGGAAGGAGGAGAGGAGGAGGALGGLLGGGQAQGATSQGTKTPQGTTENAVAASAGKGKTSGLPTTADDGTITMNFHQVNQDGAGPLTADVDATSGGTDPNAFQKATVMMNVPGIGIGGLSGATTTDFPVKVQMPQGMTCSAQVGGANNVCIVRMQNAALAGPFGGSAAFTQSPAAKKRAVEYNLRKRHFARGVLGAEEESE</sequence>
<dbReference type="Pfam" id="PF11327">
    <property type="entry name" value="Egh16-like"/>
    <property type="match status" value="1"/>
</dbReference>
<dbReference type="EMBL" id="ML991817">
    <property type="protein sequence ID" value="KAF2232305.1"/>
    <property type="molecule type" value="Genomic_DNA"/>
</dbReference>
<feature type="signal peptide" evidence="2">
    <location>
        <begin position="1"/>
        <end position="18"/>
    </location>
</feature>
<keyword evidence="2" id="KW-0732">Signal</keyword>
<proteinExistence type="predicted"/>
<accession>A0A6A6H2P5</accession>
<evidence type="ECO:0000256" key="2">
    <source>
        <dbReference type="SAM" id="SignalP"/>
    </source>
</evidence>
<evidence type="ECO:0000313" key="4">
    <source>
        <dbReference type="Proteomes" id="UP000800092"/>
    </source>
</evidence>
<dbReference type="OrthoDB" id="5310497at2759"/>
<reference evidence="3" key="1">
    <citation type="journal article" date="2020" name="Stud. Mycol.">
        <title>101 Dothideomycetes genomes: a test case for predicting lifestyles and emergence of pathogens.</title>
        <authorList>
            <person name="Haridas S."/>
            <person name="Albert R."/>
            <person name="Binder M."/>
            <person name="Bloem J."/>
            <person name="Labutti K."/>
            <person name="Salamov A."/>
            <person name="Andreopoulos B."/>
            <person name="Baker S."/>
            <person name="Barry K."/>
            <person name="Bills G."/>
            <person name="Bluhm B."/>
            <person name="Cannon C."/>
            <person name="Castanera R."/>
            <person name="Culley D."/>
            <person name="Daum C."/>
            <person name="Ezra D."/>
            <person name="Gonzalez J."/>
            <person name="Henrissat B."/>
            <person name="Kuo A."/>
            <person name="Liang C."/>
            <person name="Lipzen A."/>
            <person name="Lutzoni F."/>
            <person name="Magnuson J."/>
            <person name="Mondo S."/>
            <person name="Nolan M."/>
            <person name="Ohm R."/>
            <person name="Pangilinan J."/>
            <person name="Park H.-J."/>
            <person name="Ramirez L."/>
            <person name="Alfaro M."/>
            <person name="Sun H."/>
            <person name="Tritt A."/>
            <person name="Yoshinaga Y."/>
            <person name="Zwiers L.-H."/>
            <person name="Turgeon B."/>
            <person name="Goodwin S."/>
            <person name="Spatafora J."/>
            <person name="Crous P."/>
            <person name="Grigoriev I."/>
        </authorList>
    </citation>
    <scope>NUCLEOTIDE SEQUENCE</scope>
    <source>
        <strain evidence="3">Tuck. ex Michener</strain>
    </source>
</reference>
<dbReference type="PANTHER" id="PTHR34618:SF1">
    <property type="entry name" value="SECRETED PROTEIN"/>
    <property type="match status" value="1"/>
</dbReference>
<organism evidence="3 4">
    <name type="scientific">Viridothelium virens</name>
    <name type="common">Speckled blister lichen</name>
    <name type="synonym">Trypethelium virens</name>
    <dbReference type="NCBI Taxonomy" id="1048519"/>
    <lineage>
        <taxon>Eukaryota</taxon>
        <taxon>Fungi</taxon>
        <taxon>Dikarya</taxon>
        <taxon>Ascomycota</taxon>
        <taxon>Pezizomycotina</taxon>
        <taxon>Dothideomycetes</taxon>
        <taxon>Dothideomycetes incertae sedis</taxon>
        <taxon>Trypetheliales</taxon>
        <taxon>Trypetheliaceae</taxon>
        <taxon>Viridothelium</taxon>
    </lineage>
</organism>